<evidence type="ECO:0000313" key="2">
    <source>
        <dbReference type="EMBL" id="CAK0831563.1"/>
    </source>
</evidence>
<dbReference type="EMBL" id="CAUYUJ010001715">
    <property type="protein sequence ID" value="CAK0797264.1"/>
    <property type="molecule type" value="Genomic_DNA"/>
</dbReference>
<sequence>VYAGSAINTKASTTEVLIDLSCYLQEGSNDDGSIWCGLIFSLCYDGFKASMPEIQADFHCYLKDVPNDDGTDSIVWSSLVIRGCLYIISLSHMYHRLQRPDRVLDHFTLMTFHWMKLKALDRKSLPS</sequence>
<feature type="non-terminal residue" evidence="1">
    <location>
        <position position="127"/>
    </location>
</feature>
<evidence type="ECO:0000313" key="1">
    <source>
        <dbReference type="EMBL" id="CAK0797264.1"/>
    </source>
</evidence>
<evidence type="ECO:0000313" key="3">
    <source>
        <dbReference type="Proteomes" id="UP001189429"/>
    </source>
</evidence>
<dbReference type="EMBL" id="CAUYUJ010011336">
    <property type="protein sequence ID" value="CAK0831563.1"/>
    <property type="molecule type" value="Genomic_DNA"/>
</dbReference>
<keyword evidence="3" id="KW-1185">Reference proteome</keyword>
<protein>
    <submittedName>
        <fullName evidence="1">Uncharacterized protein</fullName>
    </submittedName>
</protein>
<accession>A0ABN9PYU0</accession>
<name>A0ABN9PYU0_9DINO</name>
<comment type="caution">
    <text evidence="1">The sequence shown here is derived from an EMBL/GenBank/DDBJ whole genome shotgun (WGS) entry which is preliminary data.</text>
</comment>
<gene>
    <name evidence="2" type="ORF">PCOR1329_LOCUS29858</name>
    <name evidence="1" type="ORF">PCOR1329_LOCUS6406</name>
</gene>
<reference evidence="1" key="1">
    <citation type="submission" date="2023-10" db="EMBL/GenBank/DDBJ databases">
        <authorList>
            <person name="Chen Y."/>
            <person name="Shah S."/>
            <person name="Dougan E. K."/>
            <person name="Thang M."/>
            <person name="Chan C."/>
        </authorList>
    </citation>
    <scope>NUCLEOTIDE SEQUENCE [LARGE SCALE GENOMIC DNA]</scope>
</reference>
<organism evidence="1 3">
    <name type="scientific">Prorocentrum cordatum</name>
    <dbReference type="NCBI Taxonomy" id="2364126"/>
    <lineage>
        <taxon>Eukaryota</taxon>
        <taxon>Sar</taxon>
        <taxon>Alveolata</taxon>
        <taxon>Dinophyceae</taxon>
        <taxon>Prorocentrales</taxon>
        <taxon>Prorocentraceae</taxon>
        <taxon>Prorocentrum</taxon>
    </lineage>
</organism>
<feature type="non-terminal residue" evidence="1">
    <location>
        <position position="1"/>
    </location>
</feature>
<dbReference type="Proteomes" id="UP001189429">
    <property type="component" value="Unassembled WGS sequence"/>
</dbReference>
<proteinExistence type="predicted"/>